<feature type="transmembrane region" description="Helical" evidence="1">
    <location>
        <begin position="207"/>
        <end position="234"/>
    </location>
</feature>
<feature type="transmembrane region" description="Helical" evidence="1">
    <location>
        <begin position="12"/>
        <end position="34"/>
    </location>
</feature>
<accession>A0AAW3X0S0</accession>
<feature type="transmembrane region" description="Helical" evidence="1">
    <location>
        <begin position="46"/>
        <end position="63"/>
    </location>
</feature>
<comment type="caution">
    <text evidence="2">The sequence shown here is derived from an EMBL/GenBank/DDBJ whole genome shotgun (WGS) entry which is preliminary data.</text>
</comment>
<sequence>MLEKFCIGLVRILLGGILLFLTMLSAFVTCRVYGGSEIVQYGRDSLFLHLFFGAGVIGLTVFYRRRKERKRLVGKEKVQNGGEERKRICRKNQWLLLAAAAYLFWILLVPSWGGSDSHQCMASAQGLLQGDFSAWEPVAYSYGTAEGSLGYAYTYPSQNGLILYMAVLAFFFGDAAYVVFQILNIGFFILGIVSLQRMTVRGNERCSLLLWMACCLPFSFYILFVYGTMPGFGLSCLAMERLVRYVEEGRGRDFWIGAAAVAAAVILKSNYEIVLVALFLYLASSGVFRRKARLLVAAVLLITVYVIGNRGIQTGISSVTGRTVSDGAPMIAWVQMGLEESKRGPGWYNGYQVKLFQKADGDADLAAAWAQADLRRTISDMAGEPAKAADFFVRKIESIWAEPTFQSLWIQEVGNTSWAEGSPPWELFKEEGGLNRLYVFAANLVQTFVYAMACVWVIAGMSAKGSRSKHVLMKRTWEKRIEAEKAEKTVKAVKKQGMETVWERQERGEPDRWGMLLPGIVFIGGFLFHLVWEAKGQYSVVYFMLLLPYAYLGMERVADVFLDVTGAGKE</sequence>
<keyword evidence="1" id="KW-0812">Transmembrane</keyword>
<organism evidence="2 3">
    <name type="scientific">Clostridium segne</name>
    <dbReference type="NCBI Taxonomy" id="2763038"/>
    <lineage>
        <taxon>Bacteria</taxon>
        <taxon>Bacillati</taxon>
        <taxon>Bacillota</taxon>
        <taxon>Clostridia</taxon>
        <taxon>Eubacteriales</taxon>
        <taxon>Clostridiaceae</taxon>
        <taxon>Clostridium</taxon>
    </lineage>
</organism>
<keyword evidence="1" id="KW-1133">Transmembrane helix</keyword>
<keyword evidence="1" id="KW-0472">Membrane</keyword>
<feature type="transmembrane region" description="Helical" evidence="1">
    <location>
        <begin position="162"/>
        <end position="195"/>
    </location>
</feature>
<gene>
    <name evidence="2" type="ORF">H8S19_02765</name>
</gene>
<evidence type="ECO:0000256" key="1">
    <source>
        <dbReference type="SAM" id="Phobius"/>
    </source>
</evidence>
<evidence type="ECO:0008006" key="4">
    <source>
        <dbReference type="Google" id="ProtNLM"/>
    </source>
</evidence>
<feature type="transmembrane region" description="Helical" evidence="1">
    <location>
        <begin position="538"/>
        <end position="554"/>
    </location>
</feature>
<reference evidence="2 3" key="1">
    <citation type="submission" date="2020-08" db="EMBL/GenBank/DDBJ databases">
        <title>Genome public.</title>
        <authorList>
            <person name="Liu C."/>
            <person name="Sun Q."/>
        </authorList>
    </citation>
    <scope>NUCLEOTIDE SEQUENCE [LARGE SCALE GENOMIC DNA]</scope>
    <source>
        <strain evidence="2 3">BX14</strain>
    </source>
</reference>
<feature type="transmembrane region" description="Helical" evidence="1">
    <location>
        <begin position="294"/>
        <end position="312"/>
    </location>
</feature>
<evidence type="ECO:0000313" key="2">
    <source>
        <dbReference type="EMBL" id="MBC5656003.1"/>
    </source>
</evidence>
<dbReference type="Proteomes" id="UP000653904">
    <property type="component" value="Unassembled WGS sequence"/>
</dbReference>
<feature type="transmembrane region" description="Helical" evidence="1">
    <location>
        <begin position="513"/>
        <end position="532"/>
    </location>
</feature>
<dbReference type="RefSeq" id="WP_118651617.1">
    <property type="nucleotide sequence ID" value="NZ_JACOOW010000004.1"/>
</dbReference>
<name>A0AAW3X0S0_9CLOT</name>
<keyword evidence="3" id="KW-1185">Reference proteome</keyword>
<dbReference type="AlphaFoldDB" id="A0AAW3X0S0"/>
<proteinExistence type="predicted"/>
<protein>
    <recommendedName>
        <fullName evidence="4">Glycosyltransferase RgtA/B/C/D-like domain-containing protein</fullName>
    </recommendedName>
</protein>
<feature type="transmembrane region" description="Helical" evidence="1">
    <location>
        <begin position="254"/>
        <end position="282"/>
    </location>
</feature>
<evidence type="ECO:0000313" key="3">
    <source>
        <dbReference type="Proteomes" id="UP000653904"/>
    </source>
</evidence>
<dbReference type="EMBL" id="JACOOW010000004">
    <property type="protein sequence ID" value="MBC5656003.1"/>
    <property type="molecule type" value="Genomic_DNA"/>
</dbReference>
<feature type="transmembrane region" description="Helical" evidence="1">
    <location>
        <begin position="437"/>
        <end position="459"/>
    </location>
</feature>
<feature type="transmembrane region" description="Helical" evidence="1">
    <location>
        <begin position="94"/>
        <end position="113"/>
    </location>
</feature>